<feature type="compositionally biased region" description="Low complexity" evidence="1">
    <location>
        <begin position="13"/>
        <end position="25"/>
    </location>
</feature>
<proteinExistence type="predicted"/>
<feature type="compositionally biased region" description="Pro residues" evidence="1">
    <location>
        <begin position="102"/>
        <end position="116"/>
    </location>
</feature>
<accession>A0AAV4U5Z8</accession>
<evidence type="ECO:0000313" key="3">
    <source>
        <dbReference type="Proteomes" id="UP001054837"/>
    </source>
</evidence>
<organism evidence="2 3">
    <name type="scientific">Caerostris darwini</name>
    <dbReference type="NCBI Taxonomy" id="1538125"/>
    <lineage>
        <taxon>Eukaryota</taxon>
        <taxon>Metazoa</taxon>
        <taxon>Ecdysozoa</taxon>
        <taxon>Arthropoda</taxon>
        <taxon>Chelicerata</taxon>
        <taxon>Arachnida</taxon>
        <taxon>Araneae</taxon>
        <taxon>Araneomorphae</taxon>
        <taxon>Entelegynae</taxon>
        <taxon>Araneoidea</taxon>
        <taxon>Araneidae</taxon>
        <taxon>Caerostris</taxon>
    </lineage>
</organism>
<evidence type="ECO:0000256" key="1">
    <source>
        <dbReference type="SAM" id="MobiDB-lite"/>
    </source>
</evidence>
<name>A0AAV4U5Z8_9ARAC</name>
<protein>
    <submittedName>
        <fullName evidence="2">Uncharacterized protein</fullName>
    </submittedName>
</protein>
<dbReference type="AlphaFoldDB" id="A0AAV4U5Z8"/>
<sequence>MQKAAFIHFRYQSKLSSTPTRSTRSTPKRKKEKKNSDLFHPHPNDLIQTLYGILYFHNKHNTHWKRRRKNPNRSFFSHLLCIRYRTSGHPQESEGRQETQTPPHPPPHNTPLPETPPFEMEIFRDLKDGQMFWGPRGLWHARRECCLTSQSHF</sequence>
<reference evidence="2 3" key="1">
    <citation type="submission" date="2021-06" db="EMBL/GenBank/DDBJ databases">
        <title>Caerostris darwini draft genome.</title>
        <authorList>
            <person name="Kono N."/>
            <person name="Arakawa K."/>
        </authorList>
    </citation>
    <scope>NUCLEOTIDE SEQUENCE [LARGE SCALE GENOMIC DNA]</scope>
</reference>
<evidence type="ECO:0000313" key="2">
    <source>
        <dbReference type="EMBL" id="GIY53199.1"/>
    </source>
</evidence>
<dbReference type="EMBL" id="BPLQ01010742">
    <property type="protein sequence ID" value="GIY53199.1"/>
    <property type="molecule type" value="Genomic_DNA"/>
</dbReference>
<comment type="caution">
    <text evidence="2">The sequence shown here is derived from an EMBL/GenBank/DDBJ whole genome shotgun (WGS) entry which is preliminary data.</text>
</comment>
<keyword evidence="3" id="KW-1185">Reference proteome</keyword>
<gene>
    <name evidence="2" type="ORF">CDAR_51321</name>
</gene>
<feature type="region of interest" description="Disordered" evidence="1">
    <location>
        <begin position="87"/>
        <end position="117"/>
    </location>
</feature>
<feature type="region of interest" description="Disordered" evidence="1">
    <location>
        <begin position="10"/>
        <end position="42"/>
    </location>
</feature>
<dbReference type="Proteomes" id="UP001054837">
    <property type="component" value="Unassembled WGS sequence"/>
</dbReference>